<proteinExistence type="predicted"/>
<accession>A0A1G2C9N4</accession>
<evidence type="ECO:0000313" key="2">
    <source>
        <dbReference type="Proteomes" id="UP000179059"/>
    </source>
</evidence>
<gene>
    <name evidence="1" type="ORF">A2855_02315</name>
</gene>
<dbReference type="AlphaFoldDB" id="A0A1G2C9N4"/>
<dbReference type="EMBL" id="MHKX01000021">
    <property type="protein sequence ID" value="OGY97881.1"/>
    <property type="molecule type" value="Genomic_DNA"/>
</dbReference>
<reference evidence="1 2" key="1">
    <citation type="journal article" date="2016" name="Nat. Commun.">
        <title>Thousands of microbial genomes shed light on interconnected biogeochemical processes in an aquifer system.</title>
        <authorList>
            <person name="Anantharaman K."/>
            <person name="Brown C.T."/>
            <person name="Hug L.A."/>
            <person name="Sharon I."/>
            <person name="Castelle C.J."/>
            <person name="Probst A.J."/>
            <person name="Thomas B.C."/>
            <person name="Singh A."/>
            <person name="Wilkins M.J."/>
            <person name="Karaoz U."/>
            <person name="Brodie E.L."/>
            <person name="Williams K.H."/>
            <person name="Hubbard S.S."/>
            <person name="Banfield J.F."/>
        </authorList>
    </citation>
    <scope>NUCLEOTIDE SEQUENCE [LARGE SCALE GENOMIC DNA]</scope>
</reference>
<evidence type="ECO:0000313" key="1">
    <source>
        <dbReference type="EMBL" id="OGY97881.1"/>
    </source>
</evidence>
<name>A0A1G2C9N4_9BACT</name>
<comment type="caution">
    <text evidence="1">The sequence shown here is derived from an EMBL/GenBank/DDBJ whole genome shotgun (WGS) entry which is preliminary data.</text>
</comment>
<sequence length="106" mass="11532">MLRIGDELTLLRVGTVLNGGRGVPVEMVAVAIVYVDDGGAEITAVGKDRAGERVVFHGDRIGEEWSSPDWPTTRFVRHAEPIGRGNSLPLLRAARRHYLITIGEDG</sequence>
<organism evidence="1 2">
    <name type="scientific">Candidatus Liptonbacteria bacterium RIFCSPHIGHO2_01_FULL_57_28</name>
    <dbReference type="NCBI Taxonomy" id="1798647"/>
    <lineage>
        <taxon>Bacteria</taxon>
        <taxon>Candidatus Liptoniibacteriota</taxon>
    </lineage>
</organism>
<dbReference type="Proteomes" id="UP000179059">
    <property type="component" value="Unassembled WGS sequence"/>
</dbReference>
<protein>
    <submittedName>
        <fullName evidence="1">Uncharacterized protein</fullName>
    </submittedName>
</protein>